<evidence type="ECO:0000259" key="3">
    <source>
        <dbReference type="SMART" id="SM00903"/>
    </source>
</evidence>
<dbReference type="InterPro" id="IPR002563">
    <property type="entry name" value="Flavin_Rdtase-like_dom"/>
</dbReference>
<keyword evidence="1" id="KW-0560">Oxidoreductase</keyword>
<accession>A0ABS6SGY9</accession>
<keyword evidence="5" id="KW-1185">Reference proteome</keyword>
<evidence type="ECO:0000313" key="5">
    <source>
        <dbReference type="Proteomes" id="UP000722336"/>
    </source>
</evidence>
<dbReference type="PANTHER" id="PTHR30466:SF11">
    <property type="entry name" value="FLAVIN-DEPENDENT MONOOXYGENASE, REDUCTASE SUBUNIT HSAB"/>
    <property type="match status" value="1"/>
</dbReference>
<protein>
    <submittedName>
        <fullName evidence="4">Flavin reductase</fullName>
    </submittedName>
</protein>
<dbReference type="SMART" id="SM00903">
    <property type="entry name" value="Flavin_Reduct"/>
    <property type="match status" value="1"/>
</dbReference>
<dbReference type="InterPro" id="IPR000835">
    <property type="entry name" value="HTH_MarR-typ"/>
</dbReference>
<dbReference type="RefSeq" id="WP_218446014.1">
    <property type="nucleotide sequence ID" value="NZ_JAGSPA010000003.1"/>
</dbReference>
<sequence length="307" mass="32841">MTVQAFDPREFRNALSSFATGVTVVTTVAPDGNDVGLTANSFNSVSLDPPMILWSLARASSSLPAFQAAEYFAVHILSSEQQALSNRFASRDVDRFEGLTLSRGPANIPLLEDFGARFQCRTAHQYEGGDHIIFVGEVIGFARRTTSPLIYHGGDYALAARMADALSADEEKADYSLSKAFLGNLLGTAHARLYAEVGAALDRHELGETGHGLLSALALEDDQNLSAMAAILGDDTTIVEAAANALVDRGLLHRQAGMLRVTDAGRDVLHDISNAARQAEARALGPLSESERADLKDMLVRLGRSAQ</sequence>
<comment type="caution">
    <text evidence="4">The sequence shown here is derived from an EMBL/GenBank/DDBJ whole genome shotgun (WGS) entry which is preliminary data.</text>
</comment>
<proteinExistence type="predicted"/>
<name>A0ABS6SGY9_9SPHN</name>
<dbReference type="Proteomes" id="UP000722336">
    <property type="component" value="Unassembled WGS sequence"/>
</dbReference>
<dbReference type="PANTHER" id="PTHR30466">
    <property type="entry name" value="FLAVIN REDUCTASE"/>
    <property type="match status" value="1"/>
</dbReference>
<dbReference type="InterPro" id="IPR050268">
    <property type="entry name" value="NADH-dep_flavin_reductase"/>
</dbReference>
<evidence type="ECO:0000259" key="2">
    <source>
        <dbReference type="SMART" id="SM00347"/>
    </source>
</evidence>
<evidence type="ECO:0000313" key="4">
    <source>
        <dbReference type="EMBL" id="MBV7257186.1"/>
    </source>
</evidence>
<feature type="domain" description="Flavin reductase like" evidence="3">
    <location>
        <begin position="15"/>
        <end position="158"/>
    </location>
</feature>
<dbReference type="SMART" id="SM00347">
    <property type="entry name" value="HTH_MARR"/>
    <property type="match status" value="1"/>
</dbReference>
<gene>
    <name evidence="4" type="ORF">KCG44_10370</name>
</gene>
<feature type="domain" description="HTH marR-type" evidence="2">
    <location>
        <begin position="199"/>
        <end position="292"/>
    </location>
</feature>
<reference evidence="4 5" key="1">
    <citation type="submission" date="2021-04" db="EMBL/GenBank/DDBJ databases">
        <authorList>
            <person name="Pira H."/>
            <person name="Risdian C."/>
            <person name="Wink J."/>
        </authorList>
    </citation>
    <scope>NUCLEOTIDE SEQUENCE [LARGE SCALE GENOMIC DNA]</scope>
    <source>
        <strain evidence="4 5">WHA3</strain>
    </source>
</reference>
<evidence type="ECO:0000256" key="1">
    <source>
        <dbReference type="ARBA" id="ARBA00023002"/>
    </source>
</evidence>
<dbReference type="Pfam" id="PF01613">
    <property type="entry name" value="Flavin_Reduct"/>
    <property type="match status" value="1"/>
</dbReference>
<organism evidence="4 5">
    <name type="scientific">Pacificimonas pallii</name>
    <dbReference type="NCBI Taxonomy" id="2827236"/>
    <lineage>
        <taxon>Bacteria</taxon>
        <taxon>Pseudomonadati</taxon>
        <taxon>Pseudomonadota</taxon>
        <taxon>Alphaproteobacteria</taxon>
        <taxon>Sphingomonadales</taxon>
        <taxon>Sphingosinicellaceae</taxon>
        <taxon>Pacificimonas</taxon>
    </lineage>
</organism>
<dbReference type="EMBL" id="JAGSPA010000003">
    <property type="protein sequence ID" value="MBV7257186.1"/>
    <property type="molecule type" value="Genomic_DNA"/>
</dbReference>